<name>I3EE48_NEMP3</name>
<keyword evidence="2" id="KW-1185">Reference proteome</keyword>
<proteinExistence type="predicted"/>
<dbReference type="OrthoDB" id="2195030at2759"/>
<evidence type="ECO:0000313" key="1">
    <source>
        <dbReference type="EMBL" id="EIJ87495.1"/>
    </source>
</evidence>
<organism evidence="1 2">
    <name type="scientific">Nematocida parisii (strain ERTm3)</name>
    <name type="common">Nematode killer fungus</name>
    <dbReference type="NCBI Taxonomy" id="935791"/>
    <lineage>
        <taxon>Eukaryota</taxon>
        <taxon>Fungi</taxon>
        <taxon>Fungi incertae sedis</taxon>
        <taxon>Microsporidia</taxon>
        <taxon>Nematocida</taxon>
    </lineage>
</organism>
<protein>
    <submittedName>
        <fullName evidence="1">Uncharacterized protein</fullName>
    </submittedName>
</protein>
<dbReference type="Proteomes" id="UP000002872">
    <property type="component" value="Unassembled WGS sequence"/>
</dbReference>
<accession>I3EE48</accession>
<dbReference type="VEuPathDB" id="MicrosporidiaDB:NEQG_02376"/>
<gene>
    <name evidence="1" type="ORF">NEQG_02376</name>
</gene>
<sequence length="59" mass="6883">MNSNTSEKIVNKSFIPEDNAVENINSVEKTYSVPRYIYKEGHSRYVTRDISINEILFVE</sequence>
<reference evidence="1" key="1">
    <citation type="submission" date="2011-01" db="EMBL/GenBank/DDBJ databases">
        <title>The Genome Sequence of Nematocida parisii strain ERTm3.</title>
        <authorList>
            <consortium name="The Broad Institute Genome Sequencing Platform"/>
            <consortium name="The Broad Institute Genome Sequencing Center for Infectious Disease"/>
            <person name="Cuomo C."/>
            <person name="Troemel E."/>
            <person name="Young S.K."/>
            <person name="Zeng Q."/>
            <person name="Gargeya S."/>
            <person name="Fitzgerald M."/>
            <person name="Haas B."/>
            <person name="Abouelleil A."/>
            <person name="Alvarado L."/>
            <person name="Arachchi H.M."/>
            <person name="Berlin A."/>
            <person name="Chapman S.B."/>
            <person name="Gearin G."/>
            <person name="Goldberg J."/>
            <person name="Griggs A."/>
            <person name="Gujja S."/>
            <person name="Hansen M."/>
            <person name="Heiman D."/>
            <person name="Howarth C."/>
            <person name="Larimer J."/>
            <person name="Lui A."/>
            <person name="MacDonald P.J.P."/>
            <person name="McCowen C."/>
            <person name="Montmayeur A."/>
            <person name="Murphy C."/>
            <person name="Neiman D."/>
            <person name="Pearson M."/>
            <person name="Priest M."/>
            <person name="Roberts A."/>
            <person name="Saif S."/>
            <person name="Shea T."/>
            <person name="Sisk P."/>
            <person name="Stolte C."/>
            <person name="Sykes S."/>
            <person name="Wortman J."/>
            <person name="Nusbaum C."/>
            <person name="Birren B."/>
        </authorList>
    </citation>
    <scope>NUCLEOTIDE SEQUENCE</scope>
    <source>
        <strain evidence="1">ERTm3</strain>
    </source>
</reference>
<dbReference type="HOGENOM" id="CLU_2961330_0_0_1"/>
<dbReference type="EMBL" id="GL870882">
    <property type="protein sequence ID" value="EIJ87495.1"/>
    <property type="molecule type" value="Genomic_DNA"/>
</dbReference>
<dbReference type="InParanoid" id="I3EE48"/>
<evidence type="ECO:0000313" key="2">
    <source>
        <dbReference type="Proteomes" id="UP000002872"/>
    </source>
</evidence>
<dbReference type="AlphaFoldDB" id="I3EE48"/>